<evidence type="ECO:0000256" key="1">
    <source>
        <dbReference type="ARBA" id="ARBA00006484"/>
    </source>
</evidence>
<dbReference type="CDD" id="cd05233">
    <property type="entry name" value="SDR_c"/>
    <property type="match status" value="1"/>
</dbReference>
<dbReference type="PRINTS" id="PR00080">
    <property type="entry name" value="SDRFAMILY"/>
</dbReference>
<dbReference type="Pfam" id="PF00106">
    <property type="entry name" value="adh_short"/>
    <property type="match status" value="1"/>
</dbReference>
<comment type="caution">
    <text evidence="4">The sequence shown here is derived from an EMBL/GenBank/DDBJ whole genome shotgun (WGS) entry which is preliminary data.</text>
</comment>
<dbReference type="PANTHER" id="PTHR43391:SF12">
    <property type="entry name" value="OXIDOREDUCTASE EPHD-RELATED"/>
    <property type="match status" value="1"/>
</dbReference>
<keyword evidence="2" id="KW-0560">Oxidoreductase</keyword>
<evidence type="ECO:0000313" key="5">
    <source>
        <dbReference type="Proteomes" id="UP001185927"/>
    </source>
</evidence>
<dbReference type="Proteomes" id="UP001185927">
    <property type="component" value="Unassembled WGS sequence"/>
</dbReference>
<dbReference type="Gene3D" id="3.40.50.720">
    <property type="entry name" value="NAD(P)-binding Rossmann-like Domain"/>
    <property type="match status" value="1"/>
</dbReference>
<dbReference type="RefSeq" id="WP_317545777.1">
    <property type="nucleotide sequence ID" value="NZ_JAWLKB010000040.1"/>
</dbReference>
<sequence length="338" mass="36719">MHVIVGQWNSDLCEKTPTDTYLVGNIRGQIINNYYHVSEKKMELSEGQVGVVTGAGSGIGLAIAEALGRRGAKVVLSDIDEKALSHALQSLTESGVQAVAIPTDVTDAQAVEDLATSTLREFGRIDIVVNNAGTIGKCLPVWEFELVEWEWILKVDLWGVIHGIRSFLPYLVEQGSGYVVNMSSMAGLSTVAQLAPYAAAKHAVVSVSETLWTDLQERAPGVGVTVVCPGPTLTRLMTEGERNRPAHLRPNSDKGIAPQLNPATFAASSTSMFMPEQVAEATIEAMRKNQLYLVPNPGSLARIDRRLDRIRSEVMEIQIDPGAKVNSLEVFKDEIRTK</sequence>
<dbReference type="EMBL" id="JAWLKB010000040">
    <property type="protein sequence ID" value="MDV6271332.1"/>
    <property type="molecule type" value="Genomic_DNA"/>
</dbReference>
<accession>A0ABU4C4A6</accession>
<reference evidence="4 5" key="1">
    <citation type="submission" date="2023-10" db="EMBL/GenBank/DDBJ databases">
        <title>Development of a sustainable strategy for remediation of hydrocarbon-contaminated territories based on the waste exchange concept.</title>
        <authorList>
            <person name="Krivoruchko A."/>
        </authorList>
    </citation>
    <scope>NUCLEOTIDE SEQUENCE [LARGE SCALE GENOMIC DNA]</scope>
    <source>
        <strain evidence="4 5">IEGM 1203</strain>
    </source>
</reference>
<evidence type="ECO:0000313" key="4">
    <source>
        <dbReference type="EMBL" id="MDV6271332.1"/>
    </source>
</evidence>
<evidence type="ECO:0000256" key="2">
    <source>
        <dbReference type="ARBA" id="ARBA00023002"/>
    </source>
</evidence>
<protein>
    <submittedName>
        <fullName evidence="4">SDR family NAD(P)-dependent oxidoreductase</fullName>
    </submittedName>
</protein>
<evidence type="ECO:0000256" key="3">
    <source>
        <dbReference type="RuleBase" id="RU000363"/>
    </source>
</evidence>
<proteinExistence type="inferred from homology"/>
<dbReference type="SUPFAM" id="SSF51735">
    <property type="entry name" value="NAD(P)-binding Rossmann-fold domains"/>
    <property type="match status" value="1"/>
</dbReference>
<dbReference type="InterPro" id="IPR036291">
    <property type="entry name" value="NAD(P)-bd_dom_sf"/>
</dbReference>
<gene>
    <name evidence="4" type="ORF">R3Q16_32470</name>
</gene>
<keyword evidence="5" id="KW-1185">Reference proteome</keyword>
<dbReference type="InterPro" id="IPR002347">
    <property type="entry name" value="SDR_fam"/>
</dbReference>
<comment type="similarity">
    <text evidence="1 3">Belongs to the short-chain dehydrogenases/reductases (SDR) family.</text>
</comment>
<dbReference type="PRINTS" id="PR00081">
    <property type="entry name" value="GDHRDH"/>
</dbReference>
<organism evidence="4 5">
    <name type="scientific">Rhodococcus globerulus</name>
    <dbReference type="NCBI Taxonomy" id="33008"/>
    <lineage>
        <taxon>Bacteria</taxon>
        <taxon>Bacillati</taxon>
        <taxon>Actinomycetota</taxon>
        <taxon>Actinomycetes</taxon>
        <taxon>Mycobacteriales</taxon>
        <taxon>Nocardiaceae</taxon>
        <taxon>Rhodococcus</taxon>
    </lineage>
</organism>
<name>A0ABU4C4A6_RHOGO</name>
<dbReference type="PANTHER" id="PTHR43391">
    <property type="entry name" value="RETINOL DEHYDROGENASE-RELATED"/>
    <property type="match status" value="1"/>
</dbReference>